<dbReference type="EMBL" id="JACSEA010000004">
    <property type="protein sequence ID" value="KAF7403055.1"/>
    <property type="molecule type" value="Genomic_DNA"/>
</dbReference>
<accession>A0A834NBN7</accession>
<dbReference type="Proteomes" id="UP000614350">
    <property type="component" value="Unassembled WGS sequence"/>
</dbReference>
<dbReference type="GO" id="GO:0004089">
    <property type="term" value="F:carbonate dehydratase activity"/>
    <property type="evidence" value="ECO:0007669"/>
    <property type="project" value="InterPro"/>
</dbReference>
<dbReference type="Gene3D" id="3.10.200.10">
    <property type="entry name" value="Alpha carbonic anhydrase"/>
    <property type="match status" value="1"/>
</dbReference>
<comment type="caution">
    <text evidence="3">The sequence shown here is derived from an EMBL/GenBank/DDBJ whole genome shotgun (WGS) entry which is preliminary data.</text>
</comment>
<dbReference type="SMART" id="SM01057">
    <property type="entry name" value="Carb_anhydrase"/>
    <property type="match status" value="1"/>
</dbReference>
<dbReference type="PROSITE" id="PS51144">
    <property type="entry name" value="ALPHA_CA_2"/>
    <property type="match status" value="1"/>
</dbReference>
<organism evidence="3 4">
    <name type="scientific">Vespula vulgaris</name>
    <name type="common">Yellow jacket</name>
    <name type="synonym">Wasp</name>
    <dbReference type="NCBI Taxonomy" id="7454"/>
    <lineage>
        <taxon>Eukaryota</taxon>
        <taxon>Metazoa</taxon>
        <taxon>Ecdysozoa</taxon>
        <taxon>Arthropoda</taxon>
        <taxon>Hexapoda</taxon>
        <taxon>Insecta</taxon>
        <taxon>Pterygota</taxon>
        <taxon>Neoptera</taxon>
        <taxon>Endopterygota</taxon>
        <taxon>Hymenoptera</taxon>
        <taxon>Apocrita</taxon>
        <taxon>Aculeata</taxon>
        <taxon>Vespoidea</taxon>
        <taxon>Vespidae</taxon>
        <taxon>Vespinae</taxon>
        <taxon>Vespula</taxon>
    </lineage>
</organism>
<dbReference type="Pfam" id="PF00194">
    <property type="entry name" value="Carb_anhydrase"/>
    <property type="match status" value="1"/>
</dbReference>
<proteinExistence type="inferred from homology"/>
<name>A0A834NBN7_VESVU</name>
<dbReference type="InterPro" id="IPR023561">
    <property type="entry name" value="Carbonic_anhydrase_a-class"/>
</dbReference>
<dbReference type="SUPFAM" id="SSF51069">
    <property type="entry name" value="Carbonic anhydrase"/>
    <property type="match status" value="1"/>
</dbReference>
<dbReference type="GO" id="GO:0008270">
    <property type="term" value="F:zinc ion binding"/>
    <property type="evidence" value="ECO:0007669"/>
    <property type="project" value="InterPro"/>
</dbReference>
<feature type="domain" description="Alpha-carbonic anhydrase" evidence="2">
    <location>
        <begin position="1"/>
        <end position="144"/>
    </location>
</feature>
<dbReference type="AlphaFoldDB" id="A0A834NBN7"/>
<reference evidence="3" key="1">
    <citation type="journal article" date="2020" name="G3 (Bethesda)">
        <title>High-Quality Assemblies for Three Invasive Social Wasps from the &lt;i&gt;Vespula&lt;/i&gt; Genus.</title>
        <authorList>
            <person name="Harrop T.W.R."/>
            <person name="Guhlin J."/>
            <person name="McLaughlin G.M."/>
            <person name="Permina E."/>
            <person name="Stockwell P."/>
            <person name="Gilligan J."/>
            <person name="Le Lec M.F."/>
            <person name="Gruber M.A.M."/>
            <person name="Quinn O."/>
            <person name="Lovegrove M."/>
            <person name="Duncan E.J."/>
            <person name="Remnant E.J."/>
            <person name="Van Eeckhoven J."/>
            <person name="Graham B."/>
            <person name="Knapp R.A."/>
            <person name="Langford K.W."/>
            <person name="Kronenberg Z."/>
            <person name="Press M.O."/>
            <person name="Eacker S.M."/>
            <person name="Wilson-Rankin E.E."/>
            <person name="Purcell J."/>
            <person name="Lester P.J."/>
            <person name="Dearden P.K."/>
        </authorList>
    </citation>
    <scope>NUCLEOTIDE SEQUENCE</scope>
    <source>
        <strain evidence="3">Marl-1</strain>
    </source>
</reference>
<dbReference type="InterPro" id="IPR001148">
    <property type="entry name" value="CA_dom"/>
</dbReference>
<gene>
    <name evidence="3" type="ORF">HZH66_005322</name>
</gene>
<dbReference type="GO" id="GO:0006730">
    <property type="term" value="P:one-carbon metabolic process"/>
    <property type="evidence" value="ECO:0007669"/>
    <property type="project" value="TreeGrafter"/>
</dbReference>
<evidence type="ECO:0000313" key="4">
    <source>
        <dbReference type="Proteomes" id="UP000614350"/>
    </source>
</evidence>
<dbReference type="PANTHER" id="PTHR18952:SF208">
    <property type="entry name" value="CARBONIC ANHYDRASE XA-RELATED"/>
    <property type="match status" value="1"/>
</dbReference>
<keyword evidence="4" id="KW-1185">Reference proteome</keyword>
<comment type="similarity">
    <text evidence="1">Belongs to the alpha-carbonic anhydrase family.</text>
</comment>
<evidence type="ECO:0000256" key="1">
    <source>
        <dbReference type="ARBA" id="ARBA00010718"/>
    </source>
</evidence>
<protein>
    <recommendedName>
        <fullName evidence="2">Alpha-carbonic anhydrase domain-containing protein</fullName>
    </recommendedName>
</protein>
<evidence type="ECO:0000313" key="3">
    <source>
        <dbReference type="EMBL" id="KAF7403055.1"/>
    </source>
</evidence>
<sequence>MQEISKSKFPLEINIFERKDGIQNDPIASSIRLTSDAYQPPPQRLLENDRELARRDTAQVSYLSLRSLLPDTNGYMTYEGSTTHPGCWETAVWLILNKPIYITAQELYALRKLMQGPASAPKAPLGNNSRPLQDLHHRTIRTNINFRKRPDAKCPTMAQDMHYRANAWRDDRSLSHNVV</sequence>
<dbReference type="InterPro" id="IPR036398">
    <property type="entry name" value="CA_dom_sf"/>
</dbReference>
<dbReference type="PANTHER" id="PTHR18952">
    <property type="entry name" value="CARBONIC ANHYDRASE"/>
    <property type="match status" value="1"/>
</dbReference>
<evidence type="ECO:0000259" key="2">
    <source>
        <dbReference type="PROSITE" id="PS51144"/>
    </source>
</evidence>